<reference evidence="1" key="1">
    <citation type="submission" date="2019-08" db="EMBL/GenBank/DDBJ databases">
        <authorList>
            <person name="Kucharzyk K."/>
            <person name="Murdoch R.W."/>
            <person name="Higgins S."/>
            <person name="Loffler F."/>
        </authorList>
    </citation>
    <scope>NUCLEOTIDE SEQUENCE</scope>
</reference>
<organism evidence="1">
    <name type="scientific">bioreactor metagenome</name>
    <dbReference type="NCBI Taxonomy" id="1076179"/>
    <lineage>
        <taxon>unclassified sequences</taxon>
        <taxon>metagenomes</taxon>
        <taxon>ecological metagenomes</taxon>
    </lineage>
</organism>
<sequence length="54" mass="6129">MEQLPLMCIDKANEIETRQGNRLVRQRGQFHIVPQQATRYSGDGEMAGAIKLQT</sequence>
<proteinExistence type="predicted"/>
<name>A0A645GBJ1_9ZZZZ</name>
<comment type="caution">
    <text evidence="1">The sequence shown here is derived from an EMBL/GenBank/DDBJ whole genome shotgun (WGS) entry which is preliminary data.</text>
</comment>
<dbReference type="EMBL" id="VSSQ01073096">
    <property type="protein sequence ID" value="MPN24288.1"/>
    <property type="molecule type" value="Genomic_DNA"/>
</dbReference>
<dbReference type="AlphaFoldDB" id="A0A645GBJ1"/>
<accession>A0A645GBJ1</accession>
<gene>
    <name evidence="1" type="ORF">SDC9_171683</name>
</gene>
<protein>
    <submittedName>
        <fullName evidence="1">Uncharacterized protein</fullName>
    </submittedName>
</protein>
<evidence type="ECO:0000313" key="1">
    <source>
        <dbReference type="EMBL" id="MPN24288.1"/>
    </source>
</evidence>